<feature type="region of interest" description="Disordered" evidence="1">
    <location>
        <begin position="154"/>
        <end position="193"/>
    </location>
</feature>
<dbReference type="EMBL" id="CP024047">
    <property type="protein sequence ID" value="AXR77111.1"/>
    <property type="molecule type" value="Genomic_DNA"/>
</dbReference>
<evidence type="ECO:0000313" key="2">
    <source>
        <dbReference type="EMBL" id="AXR77111.1"/>
    </source>
</evidence>
<evidence type="ECO:0000313" key="3">
    <source>
        <dbReference type="Proteomes" id="UP000258707"/>
    </source>
</evidence>
<proteinExistence type="predicted"/>
<dbReference type="AlphaFoldDB" id="A0A346PC66"/>
<dbReference type="Proteomes" id="UP000258707">
    <property type="component" value="Chromosome"/>
</dbReference>
<protein>
    <submittedName>
        <fullName evidence="2">Uncharacterized protein</fullName>
    </submittedName>
</protein>
<sequence>MSVELAEDANAYLGLESQSEYAIGDTDGTIEIDFTSDNPTDAGGEHFNLDAVTIVEDVFAVQNLGTQDDVQIEFDPDGVAEAQTDVEVDFASGSIIVVLNTWAFVFFPQDPEIISEGEEVVYGALAFHSSEPLLGGPEDPEEPNEFEFTLEITAETTNPGSPAENPPSFDLDEVSDETKSELEGTVANHHYAN</sequence>
<evidence type="ECO:0000256" key="1">
    <source>
        <dbReference type="SAM" id="MobiDB-lite"/>
    </source>
</evidence>
<gene>
    <name evidence="2" type="ORF">AArc1_0769</name>
</gene>
<accession>A0A346PC66</accession>
<name>A0A346PC66_9EURY</name>
<dbReference type="KEGG" id="nan:AArc1_0769"/>
<organism evidence="2 3">
    <name type="scientific">Natrarchaeobaculum sulfurireducens</name>
    <dbReference type="NCBI Taxonomy" id="2044521"/>
    <lineage>
        <taxon>Archaea</taxon>
        <taxon>Methanobacteriati</taxon>
        <taxon>Methanobacteriota</taxon>
        <taxon>Stenosarchaea group</taxon>
        <taxon>Halobacteria</taxon>
        <taxon>Halobacteriales</taxon>
        <taxon>Natrialbaceae</taxon>
        <taxon>Natrarchaeobaculum</taxon>
    </lineage>
</organism>
<reference evidence="3" key="1">
    <citation type="submission" date="2017-10" db="EMBL/GenBank/DDBJ databases">
        <title>Phenotypic and genomic properties of facultatively anaerobic sulfur-reducing natronoarchaea from hypersaline soda lakes.</title>
        <authorList>
            <person name="Sorokin D.Y."/>
            <person name="Kublanov I.V."/>
            <person name="Roman P."/>
            <person name="Sinninghe Damste J.S."/>
            <person name="Golyshin P.N."/>
            <person name="Rojo D."/>
            <person name="Ciordia S."/>
            <person name="Mena Md.C."/>
            <person name="Ferrer M."/>
            <person name="Messina E."/>
            <person name="Smedile F."/>
            <person name="La Spada G."/>
            <person name="La Cono V."/>
            <person name="Yakimov M.M."/>
        </authorList>
    </citation>
    <scope>NUCLEOTIDE SEQUENCE [LARGE SCALE GENOMIC DNA]</scope>
    <source>
        <strain evidence="3">AArc1</strain>
    </source>
</reference>